<dbReference type="InterPro" id="IPR029063">
    <property type="entry name" value="SAM-dependent_MTases_sf"/>
</dbReference>
<evidence type="ECO:0000256" key="14">
    <source>
        <dbReference type="SAM" id="Phobius"/>
    </source>
</evidence>
<dbReference type="SUPFAM" id="SSF53335">
    <property type="entry name" value="S-adenosyl-L-methionine-dependent methyltransferases"/>
    <property type="match status" value="1"/>
</dbReference>
<dbReference type="Gene3D" id="3.40.50.150">
    <property type="entry name" value="Vaccinia Virus protein VP39"/>
    <property type="match status" value="1"/>
</dbReference>
<dbReference type="GO" id="GO:0003723">
    <property type="term" value="F:RNA binding"/>
    <property type="evidence" value="ECO:0007669"/>
    <property type="project" value="UniProtKB-KW"/>
</dbReference>
<name>A0A078AYD3_STYLE</name>
<keyword evidence="14" id="KW-1133">Transmembrane helix</keyword>
<dbReference type="PANTHER" id="PTHR21404:SF3">
    <property type="entry name" value="SMALL RNA 2'-O-METHYLTRANSFERASE"/>
    <property type="match status" value="1"/>
</dbReference>
<reference evidence="15 16" key="1">
    <citation type="submission" date="2014-06" db="EMBL/GenBank/DDBJ databases">
        <authorList>
            <person name="Swart Estienne"/>
        </authorList>
    </citation>
    <scope>NUCLEOTIDE SEQUENCE [LARGE SCALE GENOMIC DNA]</scope>
    <source>
        <strain evidence="15 16">130c</strain>
    </source>
</reference>
<comment type="cofactor">
    <cofactor evidence="1">
        <name>Mg(2+)</name>
        <dbReference type="ChEBI" id="CHEBI:18420"/>
    </cofactor>
</comment>
<evidence type="ECO:0000256" key="6">
    <source>
        <dbReference type="ARBA" id="ARBA00022691"/>
    </source>
</evidence>
<dbReference type="OrthoDB" id="313126at2759"/>
<sequence>MAQKKLASDATLRLIDLGCGKGSFLRYCLNSRILNHYIGIDIKLSKVEKASNYLAIHSLDLKSSFQESLKYKSRRYNTIIQNYVARQMSSAFETYQTLRLKHLQQDKIPTLIDNVFGLIQPDIVIMTTPNKDFNHMFKNFENPEQLRCEDHVFEYKEQEFKQFCDEIIQKYGHYQYKIEGLMYENAYNIKKEYKNSFTEIPASLLVTFIKSKNTFAHYKIQNQNGVNKIFNDPIFTQNYYKDIKETVQIEISIIEQYYQKKEKEVASIEKEESKVNEMSFLTFKMRDILIKEGQRQDGSNLCSSKMSINRTSNNFFTTSLQSPGSALIQNGIRQNGFELMNSSSRQAGQLQINSRAVSGNRNHQFYTNNNINNTNVLTANQPQILTSISAQNQRSRHTHQYSISNEINLDPEMRMIDQNQNQNEQLPEDISQQELDNIGDKKRKIPKVISLYELYCVFFEISVTVGLSMTFLFIYVISDFKMPPDLILIPWIIWSGKKFIDLARNYKQSIAYLENKFKLRYRDLRRKSKLQRDQQQQFLTSQNPMTQLMSSQNSVRDNNPFFNNTRSLLNIEEQQILRNIRVSSRREDQKLRESKQRQKLKYQCEYAKKFAEVIGLMLYFVIFLLLI</sequence>
<keyword evidence="6" id="KW-0949">S-adenosyl-L-methionine</keyword>
<evidence type="ECO:0000256" key="10">
    <source>
        <dbReference type="ARBA" id="ARBA00023158"/>
    </source>
</evidence>
<comment type="catalytic activity">
    <reaction evidence="12">
        <text>small RNA 3'-end nucleotide + S-adenosyl-L-methionine = small RNA 3'-end 2'-O-methylnucleotide + S-adenosyl-L-homocysteine + H(+)</text>
        <dbReference type="Rhea" id="RHEA:37887"/>
        <dbReference type="Rhea" id="RHEA-COMP:10415"/>
        <dbReference type="Rhea" id="RHEA-COMP:10416"/>
        <dbReference type="ChEBI" id="CHEBI:15378"/>
        <dbReference type="ChEBI" id="CHEBI:57856"/>
        <dbReference type="ChEBI" id="CHEBI:59789"/>
        <dbReference type="ChEBI" id="CHEBI:74896"/>
        <dbReference type="ChEBI" id="CHEBI:74898"/>
        <dbReference type="EC" id="2.1.1.386"/>
    </reaction>
</comment>
<keyword evidence="5 15" id="KW-0808">Transferase</keyword>
<dbReference type="GO" id="GO:0046872">
    <property type="term" value="F:metal ion binding"/>
    <property type="evidence" value="ECO:0007669"/>
    <property type="project" value="UniProtKB-KW"/>
</dbReference>
<comment type="similarity">
    <text evidence="2">Belongs to the methyltransferase superfamily. HEN1 family.</text>
</comment>
<evidence type="ECO:0000256" key="1">
    <source>
        <dbReference type="ARBA" id="ARBA00001946"/>
    </source>
</evidence>
<dbReference type="OMA" id="MYENAYN"/>
<keyword evidence="7" id="KW-0479">Metal-binding</keyword>
<keyword evidence="14" id="KW-0472">Membrane</keyword>
<dbReference type="Pfam" id="PF13489">
    <property type="entry name" value="Methyltransf_23"/>
    <property type="match status" value="1"/>
</dbReference>
<evidence type="ECO:0000313" key="15">
    <source>
        <dbReference type="EMBL" id="CDW85803.1"/>
    </source>
</evidence>
<dbReference type="GO" id="GO:0030422">
    <property type="term" value="P:siRNA processing"/>
    <property type="evidence" value="ECO:0007669"/>
    <property type="project" value="TreeGrafter"/>
</dbReference>
<feature type="transmembrane region" description="Helical" evidence="14">
    <location>
        <begin position="452"/>
        <end position="477"/>
    </location>
</feature>
<evidence type="ECO:0000256" key="2">
    <source>
        <dbReference type="ARBA" id="ARBA00009026"/>
    </source>
</evidence>
<dbReference type="PANTHER" id="PTHR21404">
    <property type="entry name" value="HEN1"/>
    <property type="match status" value="1"/>
</dbReference>
<evidence type="ECO:0000256" key="7">
    <source>
        <dbReference type="ARBA" id="ARBA00022723"/>
    </source>
</evidence>
<keyword evidence="14" id="KW-0812">Transmembrane</keyword>
<evidence type="ECO:0000256" key="5">
    <source>
        <dbReference type="ARBA" id="ARBA00022679"/>
    </source>
</evidence>
<organism evidence="15 16">
    <name type="scientific">Stylonychia lemnae</name>
    <name type="common">Ciliate</name>
    <dbReference type="NCBI Taxonomy" id="5949"/>
    <lineage>
        <taxon>Eukaryota</taxon>
        <taxon>Sar</taxon>
        <taxon>Alveolata</taxon>
        <taxon>Ciliophora</taxon>
        <taxon>Intramacronucleata</taxon>
        <taxon>Spirotrichea</taxon>
        <taxon>Stichotrichia</taxon>
        <taxon>Sporadotrichida</taxon>
        <taxon>Oxytrichidae</taxon>
        <taxon>Stylonychinae</taxon>
        <taxon>Stylonychia</taxon>
    </lineage>
</organism>
<accession>A0A078AYD3</accession>
<keyword evidence="10" id="KW-0943">RNA-mediated gene silencing</keyword>
<dbReference type="Proteomes" id="UP000039865">
    <property type="component" value="Unassembled WGS sequence"/>
</dbReference>
<dbReference type="GO" id="GO:0005634">
    <property type="term" value="C:nucleus"/>
    <property type="evidence" value="ECO:0007669"/>
    <property type="project" value="TreeGrafter"/>
</dbReference>
<evidence type="ECO:0000256" key="8">
    <source>
        <dbReference type="ARBA" id="ARBA00022842"/>
    </source>
</evidence>
<dbReference type="EC" id="2.1.1.386" evidence="11"/>
<evidence type="ECO:0000256" key="3">
    <source>
        <dbReference type="ARBA" id="ARBA00021330"/>
    </source>
</evidence>
<dbReference type="GO" id="GO:0001510">
    <property type="term" value="P:RNA methylation"/>
    <property type="evidence" value="ECO:0007669"/>
    <property type="project" value="InterPro"/>
</dbReference>
<evidence type="ECO:0000256" key="13">
    <source>
        <dbReference type="SAM" id="Coils"/>
    </source>
</evidence>
<proteinExistence type="inferred from homology"/>
<dbReference type="GO" id="GO:0005737">
    <property type="term" value="C:cytoplasm"/>
    <property type="evidence" value="ECO:0007669"/>
    <property type="project" value="TreeGrafter"/>
</dbReference>
<dbReference type="GO" id="GO:0090486">
    <property type="term" value="F:small RNA 2'-O-methyltransferase activity"/>
    <property type="evidence" value="ECO:0007669"/>
    <property type="project" value="UniProtKB-EC"/>
</dbReference>
<dbReference type="AlphaFoldDB" id="A0A078AYD3"/>
<dbReference type="InParanoid" id="A0A078AYD3"/>
<gene>
    <name evidence="15" type="primary">Contig9989.g10687</name>
    <name evidence="15" type="ORF">STYLEM_14890</name>
</gene>
<evidence type="ECO:0000313" key="16">
    <source>
        <dbReference type="Proteomes" id="UP000039865"/>
    </source>
</evidence>
<evidence type="ECO:0000256" key="11">
    <source>
        <dbReference type="ARBA" id="ARBA00035025"/>
    </source>
</evidence>
<keyword evidence="13" id="KW-0175">Coiled coil</keyword>
<evidence type="ECO:0000256" key="4">
    <source>
        <dbReference type="ARBA" id="ARBA00022603"/>
    </source>
</evidence>
<dbReference type="InterPro" id="IPR026610">
    <property type="entry name" value="Hen1"/>
</dbReference>
<keyword evidence="4 15" id="KW-0489">Methyltransferase</keyword>
<feature type="coiled-coil region" evidence="13">
    <location>
        <begin position="251"/>
        <end position="278"/>
    </location>
</feature>
<evidence type="ECO:0000256" key="9">
    <source>
        <dbReference type="ARBA" id="ARBA00022884"/>
    </source>
</evidence>
<evidence type="ECO:0000256" key="12">
    <source>
        <dbReference type="ARBA" id="ARBA00048418"/>
    </source>
</evidence>
<dbReference type="EMBL" id="CCKQ01014066">
    <property type="protein sequence ID" value="CDW85803.1"/>
    <property type="molecule type" value="Genomic_DNA"/>
</dbReference>
<keyword evidence="8" id="KW-0460">Magnesium</keyword>
<protein>
    <recommendedName>
        <fullName evidence="3">Small RNA 2'-O-methyltransferase</fullName>
        <ecNumber evidence="11">2.1.1.386</ecNumber>
    </recommendedName>
</protein>
<feature type="transmembrane region" description="Helical" evidence="14">
    <location>
        <begin position="606"/>
        <end position="626"/>
    </location>
</feature>
<keyword evidence="16" id="KW-1185">Reference proteome</keyword>
<keyword evidence="9" id="KW-0694">RNA-binding</keyword>